<feature type="chain" id="PRO_5025620284" evidence="1">
    <location>
        <begin position="20"/>
        <end position="111"/>
    </location>
</feature>
<name>A0A6B0UJP9_IXORI</name>
<dbReference type="AlphaFoldDB" id="A0A6B0UJP9"/>
<evidence type="ECO:0000313" key="2">
    <source>
        <dbReference type="EMBL" id="MXU89929.1"/>
    </source>
</evidence>
<proteinExistence type="predicted"/>
<accession>A0A6B0UJP9</accession>
<dbReference type="EMBL" id="GIFC01007846">
    <property type="protein sequence ID" value="MXU89929.1"/>
    <property type="molecule type" value="Transcribed_RNA"/>
</dbReference>
<reference evidence="2" key="1">
    <citation type="submission" date="2019-12" db="EMBL/GenBank/DDBJ databases">
        <title>An insight into the sialome of adult female Ixodes ricinus ticks feeding for 6 days.</title>
        <authorList>
            <person name="Perner J."/>
            <person name="Ribeiro J.M.C."/>
        </authorList>
    </citation>
    <scope>NUCLEOTIDE SEQUENCE</scope>
    <source>
        <strain evidence="2">Semi-engorged</strain>
        <tissue evidence="2">Salivary glands</tissue>
    </source>
</reference>
<sequence length="111" mass="12573">MRLPALLCTVILQLPMCGTFSLLRRKLCTVGSFPAAIECTNQFFSFCQLWGTFFGRNLTTEAERKRMASKKSGTRSVAMTATNVQLMLCRKILRRYLPSFVSSDYNKVCSL</sequence>
<feature type="signal peptide" evidence="1">
    <location>
        <begin position="1"/>
        <end position="19"/>
    </location>
</feature>
<evidence type="ECO:0000256" key="1">
    <source>
        <dbReference type="SAM" id="SignalP"/>
    </source>
</evidence>
<protein>
    <submittedName>
        <fullName evidence="2">Putative secreted protein</fullName>
    </submittedName>
</protein>
<organism evidence="2">
    <name type="scientific">Ixodes ricinus</name>
    <name type="common">Common tick</name>
    <name type="synonym">Acarus ricinus</name>
    <dbReference type="NCBI Taxonomy" id="34613"/>
    <lineage>
        <taxon>Eukaryota</taxon>
        <taxon>Metazoa</taxon>
        <taxon>Ecdysozoa</taxon>
        <taxon>Arthropoda</taxon>
        <taxon>Chelicerata</taxon>
        <taxon>Arachnida</taxon>
        <taxon>Acari</taxon>
        <taxon>Parasitiformes</taxon>
        <taxon>Ixodida</taxon>
        <taxon>Ixodoidea</taxon>
        <taxon>Ixodidae</taxon>
        <taxon>Ixodinae</taxon>
        <taxon>Ixodes</taxon>
    </lineage>
</organism>
<keyword evidence="1" id="KW-0732">Signal</keyword>